<evidence type="ECO:0000313" key="2">
    <source>
        <dbReference type="Proteomes" id="UP000321547"/>
    </source>
</evidence>
<accession>A0ABQ0VP56</accession>
<keyword evidence="2" id="KW-1185">Reference proteome</keyword>
<dbReference type="EMBL" id="BJWI01000076">
    <property type="protein sequence ID" value="GEM02901.1"/>
    <property type="molecule type" value="Genomic_DNA"/>
</dbReference>
<evidence type="ECO:0000313" key="1">
    <source>
        <dbReference type="EMBL" id="GEM02901.1"/>
    </source>
</evidence>
<comment type="caution">
    <text evidence="1">The sequence shown here is derived from an EMBL/GenBank/DDBJ whole genome shotgun (WGS) entry which is preliminary data.</text>
</comment>
<reference evidence="1 2" key="1">
    <citation type="submission" date="2019-07" db="EMBL/GenBank/DDBJ databases">
        <title>Whole genome shotgun sequence of Halolactibacillus halophilus NBRC 100868.</title>
        <authorList>
            <person name="Hosoyama A."/>
            <person name="Uohara A."/>
            <person name="Ohji S."/>
            <person name="Ichikawa N."/>
        </authorList>
    </citation>
    <scope>NUCLEOTIDE SEQUENCE [LARGE SCALE GENOMIC DNA]</scope>
    <source>
        <strain evidence="1 2">NBRC 100868</strain>
    </source>
</reference>
<organism evidence="1 2">
    <name type="scientific">Halolactibacillus halophilus</name>
    <dbReference type="NCBI Taxonomy" id="306540"/>
    <lineage>
        <taxon>Bacteria</taxon>
        <taxon>Bacillati</taxon>
        <taxon>Bacillota</taxon>
        <taxon>Bacilli</taxon>
        <taxon>Bacillales</taxon>
        <taxon>Bacillaceae</taxon>
        <taxon>Halolactibacillus</taxon>
    </lineage>
</organism>
<sequence length="59" mass="6783">MRSHRYLRKGLIERLMLDLEIIRIKASVLVDIPGLLLSQVPSKQLLEKAMAPNYGRIKP</sequence>
<protein>
    <submittedName>
        <fullName evidence="1">Uncharacterized protein</fullName>
    </submittedName>
</protein>
<name>A0ABQ0VP56_9BACI</name>
<gene>
    <name evidence="1" type="ORF">HHA03_24330</name>
</gene>
<dbReference type="Proteomes" id="UP000321547">
    <property type="component" value="Unassembled WGS sequence"/>
</dbReference>
<proteinExistence type="predicted"/>